<dbReference type="PROSITE" id="PS51096">
    <property type="entry name" value="PTS_EIIA_TYPE_4"/>
    <property type="match status" value="1"/>
</dbReference>
<dbReference type="Gene3D" id="3.40.50.510">
    <property type="entry name" value="Phosphotransferase system, mannose-type IIA component"/>
    <property type="match status" value="1"/>
</dbReference>
<evidence type="ECO:0000256" key="5">
    <source>
        <dbReference type="ARBA" id="ARBA00022679"/>
    </source>
</evidence>
<reference evidence="9 10" key="1">
    <citation type="submission" date="2017-05" db="EMBL/GenBank/DDBJ databases">
        <title>The Genome Sequence of Enterococcus sp. 10A9_DIV0425.</title>
        <authorList>
            <consortium name="The Broad Institute Genomics Platform"/>
            <consortium name="The Broad Institute Genomic Center for Infectious Diseases"/>
            <person name="Earl A."/>
            <person name="Manson A."/>
            <person name="Schwartman J."/>
            <person name="Gilmore M."/>
            <person name="Abouelleil A."/>
            <person name="Cao P."/>
            <person name="Chapman S."/>
            <person name="Cusick C."/>
            <person name="Shea T."/>
            <person name="Young S."/>
            <person name="Neafsey D."/>
            <person name="Nusbaum C."/>
            <person name="Birren B."/>
        </authorList>
    </citation>
    <scope>NUCLEOTIDE SEQUENCE [LARGE SCALE GENOMIC DNA]</scope>
    <source>
        <strain evidence="9 10">10A9_DIV0425</strain>
    </source>
</reference>
<keyword evidence="4" id="KW-0762">Sugar transport</keyword>
<evidence type="ECO:0000256" key="3">
    <source>
        <dbReference type="ARBA" id="ARBA00022490"/>
    </source>
</evidence>
<keyword evidence="6" id="KW-0598">Phosphotransferase system</keyword>
<proteinExistence type="predicted"/>
<evidence type="ECO:0000313" key="9">
    <source>
        <dbReference type="EMBL" id="OTP11307.1"/>
    </source>
</evidence>
<sequence>MNKQLVLVSHGHFCEGLKMSTEMIMGPQDDIHTVALLPEEGMEDFKQKFLSTVAPLKDYVVFCDLMGGTPANIISQLIMEGQEIELYAGMNMPMVIEFINSEMVGVIPDFIRSGVENILYVNEIIASLDEVE</sequence>
<dbReference type="InterPro" id="IPR033887">
    <property type="entry name" value="PTS_IIA_man"/>
</dbReference>
<organism evidence="9 10">
    <name type="scientific">Candidatus Enterococcus wittei</name>
    <dbReference type="NCBI Taxonomy" id="1987383"/>
    <lineage>
        <taxon>Bacteria</taxon>
        <taxon>Bacillati</taxon>
        <taxon>Bacillota</taxon>
        <taxon>Bacilli</taxon>
        <taxon>Lactobacillales</taxon>
        <taxon>Enterococcaceae</taxon>
        <taxon>Enterococcus</taxon>
    </lineage>
</organism>
<dbReference type="Proteomes" id="UP000194933">
    <property type="component" value="Unassembled WGS sequence"/>
</dbReference>
<name>A0A242K0W9_9ENTE</name>
<dbReference type="GO" id="GO:0009401">
    <property type="term" value="P:phosphoenolpyruvate-dependent sugar phosphotransferase system"/>
    <property type="evidence" value="ECO:0007669"/>
    <property type="project" value="UniProtKB-KW"/>
</dbReference>
<dbReference type="PANTHER" id="PTHR33799:SF1">
    <property type="entry name" value="PTS SYSTEM MANNOSE-SPECIFIC EIIAB COMPONENT-RELATED"/>
    <property type="match status" value="1"/>
</dbReference>
<keyword evidence="10" id="KW-1185">Reference proteome</keyword>
<dbReference type="SUPFAM" id="SSF53062">
    <property type="entry name" value="PTS system fructose IIA component-like"/>
    <property type="match status" value="1"/>
</dbReference>
<evidence type="ECO:0000259" key="8">
    <source>
        <dbReference type="PROSITE" id="PS51096"/>
    </source>
</evidence>
<dbReference type="InterPro" id="IPR004701">
    <property type="entry name" value="PTS_EIIA_man-typ"/>
</dbReference>
<evidence type="ECO:0000256" key="7">
    <source>
        <dbReference type="ARBA" id="ARBA00022777"/>
    </source>
</evidence>
<evidence type="ECO:0000313" key="10">
    <source>
        <dbReference type="Proteomes" id="UP000194933"/>
    </source>
</evidence>
<accession>A0A242K0W9</accession>
<dbReference type="GO" id="GO:0005737">
    <property type="term" value="C:cytoplasm"/>
    <property type="evidence" value="ECO:0007669"/>
    <property type="project" value="UniProtKB-SubCell"/>
</dbReference>
<keyword evidence="7" id="KW-0418">Kinase</keyword>
<dbReference type="EMBL" id="NGMO01000002">
    <property type="protein sequence ID" value="OTP11307.1"/>
    <property type="molecule type" value="Genomic_DNA"/>
</dbReference>
<gene>
    <name evidence="9" type="ORF">A5844_001442</name>
</gene>
<comment type="subcellular location">
    <subcellularLocation>
        <location evidence="1">Cytoplasm</location>
    </subcellularLocation>
</comment>
<comment type="caution">
    <text evidence="9">The sequence shown here is derived from an EMBL/GenBank/DDBJ whole genome shotgun (WGS) entry which is preliminary data.</text>
</comment>
<dbReference type="RefSeq" id="WP_086284537.1">
    <property type="nucleotide sequence ID" value="NZ_NGMO01000002.1"/>
</dbReference>
<protein>
    <recommendedName>
        <fullName evidence="8">PTS EIIA type-4 domain-containing protein</fullName>
    </recommendedName>
</protein>
<evidence type="ECO:0000256" key="6">
    <source>
        <dbReference type="ARBA" id="ARBA00022683"/>
    </source>
</evidence>
<evidence type="ECO:0000256" key="4">
    <source>
        <dbReference type="ARBA" id="ARBA00022597"/>
    </source>
</evidence>
<dbReference type="InterPro" id="IPR036662">
    <property type="entry name" value="PTS_EIIA_man-typ_sf"/>
</dbReference>
<keyword evidence="5" id="KW-0808">Transferase</keyword>
<dbReference type="GO" id="GO:0016301">
    <property type="term" value="F:kinase activity"/>
    <property type="evidence" value="ECO:0007669"/>
    <property type="project" value="UniProtKB-KW"/>
</dbReference>
<dbReference type="PANTHER" id="PTHR33799">
    <property type="entry name" value="PTS PERMEASE-RELATED-RELATED"/>
    <property type="match status" value="1"/>
</dbReference>
<keyword evidence="3" id="KW-0963">Cytoplasm</keyword>
<dbReference type="STRING" id="1987383.A5844_001442"/>
<dbReference type="Pfam" id="PF03610">
    <property type="entry name" value="EIIA-man"/>
    <property type="match status" value="1"/>
</dbReference>
<dbReference type="InterPro" id="IPR051471">
    <property type="entry name" value="Bacterial_PTS_sugar_comp"/>
</dbReference>
<dbReference type="CDD" id="cd00006">
    <property type="entry name" value="PTS_IIA_man"/>
    <property type="match status" value="1"/>
</dbReference>
<dbReference type="AlphaFoldDB" id="A0A242K0W9"/>
<dbReference type="GO" id="GO:0016020">
    <property type="term" value="C:membrane"/>
    <property type="evidence" value="ECO:0007669"/>
    <property type="project" value="InterPro"/>
</dbReference>
<evidence type="ECO:0000256" key="1">
    <source>
        <dbReference type="ARBA" id="ARBA00004496"/>
    </source>
</evidence>
<keyword evidence="2" id="KW-0813">Transport</keyword>
<evidence type="ECO:0000256" key="2">
    <source>
        <dbReference type="ARBA" id="ARBA00022448"/>
    </source>
</evidence>
<feature type="domain" description="PTS EIIA type-4" evidence="8">
    <location>
        <begin position="2"/>
        <end position="118"/>
    </location>
</feature>